<dbReference type="AlphaFoldDB" id="A0A8J5N5P9"/>
<evidence type="ECO:0000313" key="2">
    <source>
        <dbReference type="EMBL" id="KAG7173380.1"/>
    </source>
</evidence>
<reference evidence="2" key="1">
    <citation type="journal article" date="2021" name="Sci. Adv.">
        <title>The American lobster genome reveals insights on longevity, neural, and immune adaptations.</title>
        <authorList>
            <person name="Polinski J.M."/>
            <person name="Zimin A.V."/>
            <person name="Clark K.F."/>
            <person name="Kohn A.B."/>
            <person name="Sadowski N."/>
            <person name="Timp W."/>
            <person name="Ptitsyn A."/>
            <person name="Khanna P."/>
            <person name="Romanova D.Y."/>
            <person name="Williams P."/>
            <person name="Greenwood S.J."/>
            <person name="Moroz L.L."/>
            <person name="Walt D.R."/>
            <person name="Bodnar A.G."/>
        </authorList>
    </citation>
    <scope>NUCLEOTIDE SEQUENCE</scope>
    <source>
        <strain evidence="2">GMGI-L3</strain>
    </source>
</reference>
<evidence type="ECO:0000256" key="1">
    <source>
        <dbReference type="SAM" id="MobiDB-lite"/>
    </source>
</evidence>
<feature type="region of interest" description="Disordered" evidence="1">
    <location>
        <begin position="351"/>
        <end position="372"/>
    </location>
</feature>
<evidence type="ECO:0000313" key="3">
    <source>
        <dbReference type="Proteomes" id="UP000747542"/>
    </source>
</evidence>
<comment type="caution">
    <text evidence="2">The sequence shown here is derived from an EMBL/GenBank/DDBJ whole genome shotgun (WGS) entry which is preliminary data.</text>
</comment>
<feature type="region of interest" description="Disordered" evidence="1">
    <location>
        <begin position="406"/>
        <end position="430"/>
    </location>
</feature>
<gene>
    <name evidence="2" type="ORF">Hamer_G018663</name>
</gene>
<sequence>MPRLRWKYQRHTPRYTKKQRRLKRMAKQAFYAMCPYHNLCFNNKEDKSQKNDQKRLMHVQDEKHKIRIKTEDESETPCIAVEDGYTNSGEVDQLADEDPLTDEDPPSLMSDLHKMVDLSPLDRACHCPGGMQSLMAGEHYPDGHFITATEEYTSAYPAYPPGEPLQTSSGSTGIQYMSHRAMGNPEPHDVTIPGVNGEVPPPIEEHLSSSENNDFASCMCHIYESMAAEMEQVRRAKAAASRRECRRRQLESMTEEEKRAKHREEAVAQKKYRQRKLDSMTDEQRRAYRAAVAESQRMRRRLRMESMSEEELKAYRAEAAATQRRKRQVQRQKMTDEELQMHRAVEAALRRYRRKSSSRKETNSHRRAAAKARREIQLCQLEEGLDEEEDIEQYVAAAASAQRELDQYREEYDMNAQQHSDMQGDDTTPENLMVQLL</sequence>
<feature type="region of interest" description="Disordered" evidence="1">
    <location>
        <begin position="250"/>
        <end position="283"/>
    </location>
</feature>
<keyword evidence="3" id="KW-1185">Reference proteome</keyword>
<organism evidence="2 3">
    <name type="scientific">Homarus americanus</name>
    <name type="common">American lobster</name>
    <dbReference type="NCBI Taxonomy" id="6706"/>
    <lineage>
        <taxon>Eukaryota</taxon>
        <taxon>Metazoa</taxon>
        <taxon>Ecdysozoa</taxon>
        <taxon>Arthropoda</taxon>
        <taxon>Crustacea</taxon>
        <taxon>Multicrustacea</taxon>
        <taxon>Malacostraca</taxon>
        <taxon>Eumalacostraca</taxon>
        <taxon>Eucarida</taxon>
        <taxon>Decapoda</taxon>
        <taxon>Pleocyemata</taxon>
        <taxon>Astacidea</taxon>
        <taxon>Nephropoidea</taxon>
        <taxon>Nephropidae</taxon>
        <taxon>Homarus</taxon>
    </lineage>
</organism>
<accession>A0A8J5N5P9</accession>
<feature type="non-terminal residue" evidence="2">
    <location>
        <position position="437"/>
    </location>
</feature>
<feature type="compositionally biased region" description="Basic and acidic residues" evidence="1">
    <location>
        <begin position="250"/>
        <end position="268"/>
    </location>
</feature>
<protein>
    <submittedName>
        <fullName evidence="2">Uncharacterized protein</fullName>
    </submittedName>
</protein>
<dbReference type="Proteomes" id="UP000747542">
    <property type="component" value="Unassembled WGS sequence"/>
</dbReference>
<name>A0A8J5N5P9_HOMAM</name>
<dbReference type="EMBL" id="JAHLQT010009960">
    <property type="protein sequence ID" value="KAG7173380.1"/>
    <property type="molecule type" value="Genomic_DNA"/>
</dbReference>
<proteinExistence type="predicted"/>